<dbReference type="EMBL" id="CP133568">
    <property type="protein sequence ID" value="WMT01632.1"/>
    <property type="molecule type" value="Genomic_DNA"/>
</dbReference>
<feature type="region of interest" description="Disordered" evidence="1">
    <location>
        <begin position="1"/>
        <end position="56"/>
    </location>
</feature>
<protein>
    <submittedName>
        <fullName evidence="2">Uncharacterized protein</fullName>
    </submittedName>
</protein>
<dbReference type="RefSeq" id="WP_309150978.1">
    <property type="nucleotide sequence ID" value="NZ_CP133568.1"/>
</dbReference>
<sequence length="56" mass="5969">MRTPSGAAKHWPQVTLRHSKGQEHNSGSNSNSDGDGDGDGDGKIKMDSGFRRNDDG</sequence>
<evidence type="ECO:0000256" key="1">
    <source>
        <dbReference type="SAM" id="MobiDB-lite"/>
    </source>
</evidence>
<dbReference type="Proteomes" id="UP001229313">
    <property type="component" value="Chromosome"/>
</dbReference>
<keyword evidence="3" id="KW-1185">Reference proteome</keyword>
<evidence type="ECO:0000313" key="3">
    <source>
        <dbReference type="Proteomes" id="UP001229313"/>
    </source>
</evidence>
<proteinExistence type="predicted"/>
<organism evidence="2 3">
    <name type="scientific">Lysobacter yananisis</name>
    <dbReference type="NCBI Taxonomy" id="1003114"/>
    <lineage>
        <taxon>Bacteria</taxon>
        <taxon>Pseudomonadati</taxon>
        <taxon>Pseudomonadota</taxon>
        <taxon>Gammaproteobacteria</taxon>
        <taxon>Lysobacterales</taxon>
        <taxon>Lysobacteraceae</taxon>
        <taxon>Lysobacter</taxon>
    </lineage>
</organism>
<reference evidence="2 3" key="1">
    <citation type="submission" date="2023-08" db="EMBL/GenBank/DDBJ databases">
        <title>The whole genome sequence of Lysobacter yananisis.</title>
        <authorList>
            <person name="Sun H."/>
        </authorList>
    </citation>
    <scope>NUCLEOTIDE SEQUENCE [LARGE SCALE GENOMIC DNA]</scope>
    <source>
        <strain evidence="2 3">SNNU513</strain>
    </source>
</reference>
<evidence type="ECO:0000313" key="2">
    <source>
        <dbReference type="EMBL" id="WMT01632.1"/>
    </source>
</evidence>
<accession>A0ABY9P6Z7</accession>
<feature type="compositionally biased region" description="Basic and acidic residues" evidence="1">
    <location>
        <begin position="40"/>
        <end position="56"/>
    </location>
</feature>
<gene>
    <name evidence="2" type="ORF">RDV84_16815</name>
</gene>
<name>A0ABY9P6Z7_9GAMM</name>